<reference evidence="1" key="1">
    <citation type="submission" date="2019-11" db="EMBL/GenBank/DDBJ databases">
        <authorList>
            <person name="Feng L."/>
        </authorList>
    </citation>
    <scope>NUCLEOTIDE SEQUENCE</scope>
    <source>
        <strain evidence="1">VrattiLFYP33</strain>
    </source>
</reference>
<evidence type="ECO:0008006" key="2">
    <source>
        <dbReference type="Google" id="ProtNLM"/>
    </source>
</evidence>
<dbReference type="AlphaFoldDB" id="A0A6N3EY44"/>
<organism evidence="1">
    <name type="scientific">Veillonella ratti</name>
    <dbReference type="NCBI Taxonomy" id="103892"/>
    <lineage>
        <taxon>Bacteria</taxon>
        <taxon>Bacillati</taxon>
        <taxon>Bacillota</taxon>
        <taxon>Negativicutes</taxon>
        <taxon>Veillonellales</taxon>
        <taxon>Veillonellaceae</taxon>
        <taxon>Veillonella</taxon>
    </lineage>
</organism>
<name>A0A6N3EY44_9FIRM</name>
<proteinExistence type="predicted"/>
<dbReference type="EMBL" id="CACRUX010000088">
    <property type="protein sequence ID" value="VYU44731.1"/>
    <property type="molecule type" value="Genomic_DNA"/>
</dbReference>
<accession>A0A6N3EY44</accession>
<dbReference type="RefSeq" id="WP_021841551.1">
    <property type="nucleotide sequence ID" value="NZ_CACRUX010000088.1"/>
</dbReference>
<protein>
    <recommendedName>
        <fullName evidence="2">MazG-like protein</fullName>
    </recommendedName>
</protein>
<evidence type="ECO:0000313" key="1">
    <source>
        <dbReference type="EMBL" id="VYU44731.1"/>
    </source>
</evidence>
<sequence>MKNTTDKVNSGHSITLKETISRNLAIRDSYHKLEDSINGKRWTIEEDALGFLTDAALIGRMAMAYEKTWPTENPDKDLEILLPHKLGECVWWLAALADRMGVDFEKAVVDFIEVKEKELG</sequence>
<gene>
    <name evidence="1" type="ORF">VRLFYP33_02080</name>
</gene>